<evidence type="ECO:0000256" key="1">
    <source>
        <dbReference type="SAM" id="SignalP"/>
    </source>
</evidence>
<dbReference type="EMBL" id="CP020083">
    <property type="protein sequence ID" value="ASR53651.1"/>
    <property type="molecule type" value="Genomic_DNA"/>
</dbReference>
<dbReference type="Proteomes" id="UP000258016">
    <property type="component" value="Chromosome"/>
</dbReference>
<keyword evidence="3" id="KW-1185">Reference proteome</keyword>
<dbReference type="Gene3D" id="1.50.10.10">
    <property type="match status" value="1"/>
</dbReference>
<feature type="chain" id="PRO_5045272639" description="Glycoside hydrolase family 65" evidence="1">
    <location>
        <begin position="20"/>
        <end position="730"/>
    </location>
</feature>
<reference evidence="2 3" key="1">
    <citation type="submission" date="2017-03" db="EMBL/GenBank/DDBJ databases">
        <title>Complete genome sequence of Blastomonas fulva degrading microcsystin LR.</title>
        <authorList>
            <person name="Lee H.-g."/>
            <person name="Jin L."/>
            <person name="oh H.-M."/>
        </authorList>
    </citation>
    <scope>NUCLEOTIDE SEQUENCE [LARGE SCALE GENOMIC DNA]</scope>
    <source>
        <strain evidence="2 3">T2</strain>
    </source>
</reference>
<evidence type="ECO:0000313" key="3">
    <source>
        <dbReference type="Proteomes" id="UP000258016"/>
    </source>
</evidence>
<gene>
    <name evidence="2" type="ORF">B5J99_17905</name>
</gene>
<accession>A0ABM6MCD4</accession>
<evidence type="ECO:0000313" key="2">
    <source>
        <dbReference type="EMBL" id="ASR53651.1"/>
    </source>
</evidence>
<keyword evidence="1" id="KW-0732">Signal</keyword>
<dbReference type="InterPro" id="IPR008928">
    <property type="entry name" value="6-hairpin_glycosidase_sf"/>
</dbReference>
<dbReference type="SUPFAM" id="SSF48208">
    <property type="entry name" value="Six-hairpin glycosidases"/>
    <property type="match status" value="1"/>
</dbReference>
<organism evidence="2 3">
    <name type="scientific">Blastomonas fulva</name>
    <dbReference type="NCBI Taxonomy" id="1550728"/>
    <lineage>
        <taxon>Bacteria</taxon>
        <taxon>Pseudomonadati</taxon>
        <taxon>Pseudomonadota</taxon>
        <taxon>Alphaproteobacteria</taxon>
        <taxon>Sphingomonadales</taxon>
        <taxon>Sphingomonadaceae</taxon>
        <taxon>Blastomonas</taxon>
    </lineage>
</organism>
<protein>
    <recommendedName>
        <fullName evidence="4">Glycoside hydrolase family 65</fullName>
    </recommendedName>
</protein>
<name>A0ABM6MCD4_9SPHN</name>
<evidence type="ECO:0008006" key="4">
    <source>
        <dbReference type="Google" id="ProtNLM"/>
    </source>
</evidence>
<proteinExistence type="predicted"/>
<sequence length="730" mass="80277">MARLLLAACLVLGSASAEAKIDRKALISRHDVHLTSVDPHAPVMIGNGELGFTADITGLQTFPEAYAPQSPLLTMAQWAWHSFANPRGWTAADGDAQVPVQGRGTLSYAWFRDFSMLKDRPALVWLRENPHRFSLARISLKLTRRDGSAAVLSDLTATRQRLDLWRGVLISRFVFDGAPVTVETRVAAASDVVLVSVRSPLVATGRVAVSVTYPGVKAPLNPDPSDWESPEGHATQIVRATAQAVQVRRTIDSTDYDSNLSAPGGRISADGVHRFTILGSGQRLVATVGFGKAASALQPFDGMTKAADKAWIDYWRTGGVIDFSGSTDPRAHELERRVVLSQYLARINQAGSVPPQEEGLFSNSWNGKFHLEMAIWHAGHFATWGRAQLLDRMLAWHLEHLPQARALATSRGVKGAWWPKMTGPEGRESPSPINPFIMWQQPHPIFLAELRRRATSDREATALYGVLVEDTADLLASWPLPDGTSRVALGPPIVPVQENHDPLTTRDPTFELEYWRWALTIAQQWRERRGLPRKAEWDREIAALPAPAQADGLYLPVPGEPRFWQDTAGRCRKDATPAGCLNRDHPSFLMAFGLIPGQAIDPAVMRATLKAVESHWDLRQTWGWDFPMIAMTAARLGDPEAAVDWLFADQLNNRWGVTGMTPRVEVEPHATGGPDGIGTKRVADTYFPSNGSLLLAVGMMAAGWDGAPRKPPGFPRKGWQVRVENITPLP</sequence>
<feature type="signal peptide" evidence="1">
    <location>
        <begin position="1"/>
        <end position="19"/>
    </location>
</feature>
<dbReference type="InterPro" id="IPR012341">
    <property type="entry name" value="6hp_glycosidase-like_sf"/>
</dbReference>